<reference evidence="3" key="1">
    <citation type="submission" date="2016-10" db="EMBL/GenBank/DDBJ databases">
        <authorList>
            <person name="Varghese N."/>
            <person name="Submissions S."/>
        </authorList>
    </citation>
    <scope>NUCLEOTIDE SEQUENCE [LARGE SCALE GENOMIC DNA]</scope>
    <source>
        <strain evidence="3">DSM 19110</strain>
    </source>
</reference>
<dbReference type="OrthoDB" id="981159at2"/>
<proteinExistence type="predicted"/>
<keyword evidence="3" id="KW-1185">Reference proteome</keyword>
<sequence length="126" mass="15027">MRKHRDLKGRGKSLYSAVTMSQFSNKEAALRAGYKDNTFYSHVKQEYLDFSILAKYGRAINYDFSMEYPEMDDIFPTIVNKNADHYKDYDSLQTKYMTLLEKHKDLMEKYTEIQERINLLESKLKK</sequence>
<evidence type="ECO:0000313" key="2">
    <source>
        <dbReference type="EMBL" id="SDO02702.1"/>
    </source>
</evidence>
<organism evidence="2 3">
    <name type="scientific">Pedobacter steynii</name>
    <dbReference type="NCBI Taxonomy" id="430522"/>
    <lineage>
        <taxon>Bacteria</taxon>
        <taxon>Pseudomonadati</taxon>
        <taxon>Bacteroidota</taxon>
        <taxon>Sphingobacteriia</taxon>
        <taxon>Sphingobacteriales</taxon>
        <taxon>Sphingobacteriaceae</taxon>
        <taxon>Pedobacter</taxon>
    </lineage>
</organism>
<feature type="coiled-coil region" evidence="1">
    <location>
        <begin position="89"/>
        <end position="123"/>
    </location>
</feature>
<gene>
    <name evidence="2" type="ORF">SAMN05421820_11163</name>
</gene>
<evidence type="ECO:0000256" key="1">
    <source>
        <dbReference type="SAM" id="Coils"/>
    </source>
</evidence>
<name>A0A1H0G756_9SPHI</name>
<evidence type="ECO:0000313" key="3">
    <source>
        <dbReference type="Proteomes" id="UP000183200"/>
    </source>
</evidence>
<dbReference type="AlphaFoldDB" id="A0A1H0G756"/>
<keyword evidence="1" id="KW-0175">Coiled coil</keyword>
<protein>
    <submittedName>
        <fullName evidence="2">Uncharacterized protein</fullName>
    </submittedName>
</protein>
<dbReference type="RefSeq" id="WP_143010550.1">
    <property type="nucleotide sequence ID" value="NZ_FNGY01000011.1"/>
</dbReference>
<dbReference type="Proteomes" id="UP000183200">
    <property type="component" value="Unassembled WGS sequence"/>
</dbReference>
<dbReference type="EMBL" id="FNGY01000011">
    <property type="protein sequence ID" value="SDO02702.1"/>
    <property type="molecule type" value="Genomic_DNA"/>
</dbReference>
<accession>A0A1H0G756</accession>